<feature type="domain" description="Gfo/Idh/MocA-like oxidoreductase N-terminal" evidence="3">
    <location>
        <begin position="23"/>
        <end position="142"/>
    </location>
</feature>
<accession>A0A0B2AK23</accession>
<dbReference type="Pfam" id="PF22725">
    <property type="entry name" value="GFO_IDH_MocA_C3"/>
    <property type="match status" value="1"/>
</dbReference>
<dbReference type="PANTHER" id="PTHR43818">
    <property type="entry name" value="BCDNA.GH03377"/>
    <property type="match status" value="1"/>
</dbReference>
<name>A0A0B2AK23_9MICC</name>
<dbReference type="Gene3D" id="3.40.50.720">
    <property type="entry name" value="NAD(P)-binding Rossmann-like Domain"/>
    <property type="match status" value="1"/>
</dbReference>
<keyword evidence="6" id="KW-1185">Reference proteome</keyword>
<dbReference type="GO" id="GO:0000166">
    <property type="term" value="F:nucleotide binding"/>
    <property type="evidence" value="ECO:0007669"/>
    <property type="project" value="InterPro"/>
</dbReference>
<dbReference type="EMBL" id="JTDL01000132">
    <property type="protein sequence ID" value="KHL02140.1"/>
    <property type="molecule type" value="Genomic_DNA"/>
</dbReference>
<dbReference type="SUPFAM" id="SSF51735">
    <property type="entry name" value="NAD(P)-binding Rossmann-fold domains"/>
    <property type="match status" value="1"/>
</dbReference>
<evidence type="ECO:0000259" key="4">
    <source>
        <dbReference type="Pfam" id="PF22725"/>
    </source>
</evidence>
<dbReference type="PANTHER" id="PTHR43818:SF11">
    <property type="entry name" value="BCDNA.GH03377"/>
    <property type="match status" value="1"/>
</dbReference>
<keyword evidence="2" id="KW-0520">NAD</keyword>
<dbReference type="RefSeq" id="WP_043124682.1">
    <property type="nucleotide sequence ID" value="NZ_JTDL01000132.1"/>
</dbReference>
<dbReference type="OrthoDB" id="9812981at2"/>
<evidence type="ECO:0000259" key="3">
    <source>
        <dbReference type="Pfam" id="PF01408"/>
    </source>
</evidence>
<comment type="caution">
    <text evidence="5">The sequence shown here is derived from an EMBL/GenBank/DDBJ whole genome shotgun (WGS) entry which is preliminary data.</text>
</comment>
<organism evidence="5 6">
    <name type="scientific">Sinomonas humi</name>
    <dbReference type="NCBI Taxonomy" id="1338436"/>
    <lineage>
        <taxon>Bacteria</taxon>
        <taxon>Bacillati</taxon>
        <taxon>Actinomycetota</taxon>
        <taxon>Actinomycetes</taxon>
        <taxon>Micrococcales</taxon>
        <taxon>Micrococcaceae</taxon>
        <taxon>Sinomonas</taxon>
    </lineage>
</organism>
<dbReference type="InterPro" id="IPR055170">
    <property type="entry name" value="GFO_IDH_MocA-like_dom"/>
</dbReference>
<reference evidence="5 6" key="1">
    <citation type="submission" date="2014-09" db="EMBL/GenBank/DDBJ databases">
        <title>Genome sequence of Sinomonas sp. MUSC 117.</title>
        <authorList>
            <person name="Lee L.-H."/>
        </authorList>
    </citation>
    <scope>NUCLEOTIDE SEQUENCE [LARGE SCALE GENOMIC DNA]</scope>
    <source>
        <strain evidence="5 6">MUSC 117</strain>
    </source>
</reference>
<dbReference type="Pfam" id="PF14100">
    <property type="entry name" value="DUF6807"/>
    <property type="match status" value="1"/>
</dbReference>
<dbReference type="AlphaFoldDB" id="A0A0B2AK23"/>
<dbReference type="Proteomes" id="UP000030982">
    <property type="component" value="Unassembled WGS sequence"/>
</dbReference>
<feature type="domain" description="GFO/IDH/MocA-like oxidoreductase" evidence="4">
    <location>
        <begin position="153"/>
        <end position="280"/>
    </location>
</feature>
<dbReference type="Gene3D" id="3.30.360.10">
    <property type="entry name" value="Dihydrodipicolinate Reductase, domain 2"/>
    <property type="match status" value="1"/>
</dbReference>
<gene>
    <name evidence="5" type="ORF">LK10_13675</name>
</gene>
<dbReference type="InterPro" id="IPR000683">
    <property type="entry name" value="Gfo/Idh/MocA-like_OxRdtase_N"/>
</dbReference>
<protein>
    <submittedName>
        <fullName evidence="5">Oxidoreductase</fullName>
    </submittedName>
</protein>
<dbReference type="GO" id="GO:0016491">
    <property type="term" value="F:oxidoreductase activity"/>
    <property type="evidence" value="ECO:0007669"/>
    <property type="project" value="UniProtKB-KW"/>
</dbReference>
<sequence>MSTPASPTAQSDAQRAQTAEPARIALAGVHGFGLVHLRNLKRLLESGAITLDAVADPLPPEEGSVPEGTPSYADLSALLSARPAPDVVIVATPLQTHGPLGGAALDAGAHLYLEKPPVPSLAAYRELLEHAQRRGAAVQVGFQSLGSHALPAIEALLASGEIGGLRAVGAFGTWTRDLAYYARSPWAGRRSLNGVEVIDGVVTNPLAHAVATALRIAGARSETDVASVDVDLYHAHRIEADDTSTVRIVTAEGLPIMCALTLCATESAEPWVTIYGTDGEADFYYTEDRLVVRTDDGEREERFGRTDLTENLLEHLSSGAPLLSSLADAGAFMRVLEAVRTAPSPRQIRDEFVEWVGEGQAARPIVRGIEAALARAVKSQATFAELGLPWAAEQQPPAHLSLPDGRQVAELRDGRSIAPSLSPRPYLHPVRTLGGITVSDHFPLDHPWHLGLGIALQDVSGTNLWGGRTYTREAGRYVWRPDHGRIAVESADSAPGSLRLALRWEAHDGATLLREERLARAVPADRGAWQLELKSRLEAAGPVSLGGPGPNGNAGGGYGGFFLRLAPCSEPMVLTPEGEGEDAVHGRPAPWLAWSAAFAGGEAGIVLAAPPEAPADPWFVRMAGYPGVGSALAWEQAVELEAGEALERTFRMWFVDGRVDASRAAELVAAGGAA</sequence>
<evidence type="ECO:0000313" key="5">
    <source>
        <dbReference type="EMBL" id="KHL02140.1"/>
    </source>
</evidence>
<evidence type="ECO:0000256" key="1">
    <source>
        <dbReference type="ARBA" id="ARBA00023002"/>
    </source>
</evidence>
<dbReference type="SUPFAM" id="SSF55347">
    <property type="entry name" value="Glyceraldehyde-3-phosphate dehydrogenase-like, C-terminal domain"/>
    <property type="match status" value="1"/>
</dbReference>
<evidence type="ECO:0000256" key="2">
    <source>
        <dbReference type="ARBA" id="ARBA00023027"/>
    </source>
</evidence>
<dbReference type="Pfam" id="PF01408">
    <property type="entry name" value="GFO_IDH_MocA"/>
    <property type="match status" value="1"/>
</dbReference>
<keyword evidence="1" id="KW-0560">Oxidoreductase</keyword>
<dbReference type="STRING" id="1338436.LK10_13675"/>
<dbReference type="InterPro" id="IPR036291">
    <property type="entry name" value="NAD(P)-bd_dom_sf"/>
</dbReference>
<evidence type="ECO:0000313" key="6">
    <source>
        <dbReference type="Proteomes" id="UP000030982"/>
    </source>
</evidence>
<dbReference type="InterPro" id="IPR029475">
    <property type="entry name" value="DUF6807"/>
</dbReference>
<dbReference type="InterPro" id="IPR050463">
    <property type="entry name" value="Gfo/Idh/MocA_oxidrdct_glycsds"/>
</dbReference>
<proteinExistence type="predicted"/>